<keyword evidence="3" id="KW-1185">Reference proteome</keyword>
<evidence type="ECO:0000313" key="3">
    <source>
        <dbReference type="Proteomes" id="UP001221413"/>
    </source>
</evidence>
<organism evidence="2 3">
    <name type="scientific">Drechslerella dactyloides</name>
    <name type="common">Nematode-trapping fungus</name>
    <name type="synonym">Arthrobotrys dactyloides</name>
    <dbReference type="NCBI Taxonomy" id="74499"/>
    <lineage>
        <taxon>Eukaryota</taxon>
        <taxon>Fungi</taxon>
        <taxon>Dikarya</taxon>
        <taxon>Ascomycota</taxon>
        <taxon>Pezizomycotina</taxon>
        <taxon>Orbiliomycetes</taxon>
        <taxon>Orbiliales</taxon>
        <taxon>Orbiliaceae</taxon>
        <taxon>Drechslerella</taxon>
    </lineage>
</organism>
<sequence length="521" mass="56180">MPHFVSRTMASNIMSPSESALKVALEQAAAQRYKGYKLCFAVTFHFEGDETDARKDAASFMDAGQRLFGLKPVDLLDLEIPAGTNASDYFQSEIYGQIVRTATSCAGRKLLLIHYAGHGMVDKANELSLVERTDQTGITRNRQISWELIRSMLLGPMHLGTSLAETDVAFILDCCYAGRASRGDQISDRTVEVLAATDSFTSTNTRQQPPSFTQRVIAELQKAKDADHSSNLAQIFDALTAPARLLATSRAVPTYRRLIGSTPILLPLDNRKRLQPATDLVSASATQLPSPSLAASIHAPKQEMHSVALLLHTRTRISDKTTKMLIEWLLKLPPAYGVEVNSVHESTSVVAILTVPYKYMHIIFNLRSWDSLDITIIQDHIFGGNLLGSFRAGGEVADVAGYTPKVAHPDTYSASTLRIPGAAHLRHTRDENANPEDRIAFVESQAQAAASQSTVEDVGTEGSNVETSVSAASGGAVGGAGGSGYPQASGRASIRQKAKKILSDSGKAIKRSTLSGLMKKA</sequence>
<evidence type="ECO:0008006" key="4">
    <source>
        <dbReference type="Google" id="ProtNLM"/>
    </source>
</evidence>
<evidence type="ECO:0000256" key="1">
    <source>
        <dbReference type="SAM" id="MobiDB-lite"/>
    </source>
</evidence>
<comment type="caution">
    <text evidence="2">The sequence shown here is derived from an EMBL/GenBank/DDBJ whole genome shotgun (WGS) entry which is preliminary data.</text>
</comment>
<dbReference type="AlphaFoldDB" id="A0AAD6IUF0"/>
<accession>A0AAD6IUF0</accession>
<reference evidence="2" key="1">
    <citation type="submission" date="2023-01" db="EMBL/GenBank/DDBJ databases">
        <title>The chitinases involved in constricting ring structure development in the nematode-trapping fungus Drechslerella dactyloides.</title>
        <authorList>
            <person name="Wang R."/>
            <person name="Zhang L."/>
            <person name="Tang P."/>
            <person name="Li S."/>
            <person name="Liang L."/>
        </authorList>
    </citation>
    <scope>NUCLEOTIDE SEQUENCE</scope>
    <source>
        <strain evidence="2">YMF1.00031</strain>
    </source>
</reference>
<proteinExistence type="predicted"/>
<name>A0AAD6IUF0_DREDA</name>
<dbReference type="Gene3D" id="3.40.50.1460">
    <property type="match status" value="1"/>
</dbReference>
<feature type="region of interest" description="Disordered" evidence="1">
    <location>
        <begin position="475"/>
        <end position="505"/>
    </location>
</feature>
<evidence type="ECO:0000313" key="2">
    <source>
        <dbReference type="EMBL" id="KAJ6258778.1"/>
    </source>
</evidence>
<gene>
    <name evidence="2" type="ORF">Dda_6831</name>
</gene>
<protein>
    <recommendedName>
        <fullName evidence="4">Caspase domain-containing protein</fullName>
    </recommendedName>
</protein>
<feature type="compositionally biased region" description="Gly residues" evidence="1">
    <location>
        <begin position="475"/>
        <end position="484"/>
    </location>
</feature>
<dbReference type="Proteomes" id="UP001221413">
    <property type="component" value="Unassembled WGS sequence"/>
</dbReference>
<dbReference type="EMBL" id="JAQGDS010000008">
    <property type="protein sequence ID" value="KAJ6258778.1"/>
    <property type="molecule type" value="Genomic_DNA"/>
</dbReference>